<sequence>MKEELLMIEKNKTWELVDRPQERKVIGVKWVFRTKLNVDGSVNKYKARLVVKGYAQIFGQGLTQSDYFLLFLRNLAGKCIRWMLNQHSLMEFFKKKFMLSNLKVLLWKTKSIDFIKLFMA</sequence>
<gene>
    <name evidence="2" type="ORF">VITISV_031874</name>
</gene>
<dbReference type="AlphaFoldDB" id="A5B0P9"/>
<dbReference type="InterPro" id="IPR013103">
    <property type="entry name" value="RVT_2"/>
</dbReference>
<evidence type="ECO:0000313" key="2">
    <source>
        <dbReference type="EMBL" id="CAN63028.1"/>
    </source>
</evidence>
<dbReference type="Pfam" id="PF07727">
    <property type="entry name" value="RVT_2"/>
    <property type="match status" value="1"/>
</dbReference>
<evidence type="ECO:0000259" key="1">
    <source>
        <dbReference type="Pfam" id="PF07727"/>
    </source>
</evidence>
<dbReference type="EMBL" id="AM442545">
    <property type="protein sequence ID" value="CAN63028.1"/>
    <property type="molecule type" value="Genomic_DNA"/>
</dbReference>
<name>A5B0P9_VITVI</name>
<feature type="domain" description="Reverse transcriptase Ty1/copia-type" evidence="1">
    <location>
        <begin position="11"/>
        <end position="60"/>
    </location>
</feature>
<accession>A5B0P9</accession>
<reference evidence="2" key="1">
    <citation type="journal article" date="2007" name="PLoS ONE">
        <title>The first genome sequence of an elite grapevine cultivar (Pinot noir Vitis vinifera L.): coping with a highly heterozygous genome.</title>
        <authorList>
            <person name="Velasco R."/>
            <person name="Zharkikh A."/>
            <person name="Troggio M."/>
            <person name="Cartwright D.A."/>
            <person name="Cestaro A."/>
            <person name="Pruss D."/>
            <person name="Pindo M."/>
            <person name="FitzGerald L.M."/>
            <person name="Vezzulli S."/>
            <person name="Reid J."/>
            <person name="Malacarne G."/>
            <person name="Iliev D."/>
            <person name="Coppola G."/>
            <person name="Wardell B."/>
            <person name="Micheletti D."/>
            <person name="Macalma T."/>
            <person name="Facci M."/>
            <person name="Mitchell J.T."/>
            <person name="Perazzolli M."/>
            <person name="Eldredge G."/>
            <person name="Gatto P."/>
            <person name="Oyzerski R."/>
            <person name="Moretto M."/>
            <person name="Gutin N."/>
            <person name="Stefanini M."/>
            <person name="Chen Y."/>
            <person name="Segala C."/>
            <person name="Davenport C."/>
            <person name="Dematte L."/>
            <person name="Mraz A."/>
            <person name="Battilana J."/>
            <person name="Stormo K."/>
            <person name="Costa F."/>
            <person name="Tao Q."/>
            <person name="Si-Ammour A."/>
            <person name="Harkins T."/>
            <person name="Lackey A."/>
            <person name="Perbost C."/>
            <person name="Taillon B."/>
            <person name="Stella A."/>
            <person name="Solovyev V."/>
            <person name="Fawcett J.A."/>
            <person name="Sterck L."/>
            <person name="Vandepoele K."/>
            <person name="Grando S.M."/>
            <person name="Toppo S."/>
            <person name="Moser C."/>
            <person name="Lanchbury J."/>
            <person name="Bogden R."/>
            <person name="Skolnick M."/>
            <person name="Sgaramella V."/>
            <person name="Bhatnagar S.K."/>
            <person name="Fontana P."/>
            <person name="Gutin A."/>
            <person name="Van de Peer Y."/>
            <person name="Salamini F."/>
            <person name="Viola R."/>
        </authorList>
    </citation>
    <scope>NUCLEOTIDE SEQUENCE</scope>
</reference>
<proteinExistence type="predicted"/>
<protein>
    <recommendedName>
        <fullName evidence="1">Reverse transcriptase Ty1/copia-type domain-containing protein</fullName>
    </recommendedName>
</protein>
<organism evidence="2">
    <name type="scientific">Vitis vinifera</name>
    <name type="common">Grape</name>
    <dbReference type="NCBI Taxonomy" id="29760"/>
    <lineage>
        <taxon>Eukaryota</taxon>
        <taxon>Viridiplantae</taxon>
        <taxon>Streptophyta</taxon>
        <taxon>Embryophyta</taxon>
        <taxon>Tracheophyta</taxon>
        <taxon>Spermatophyta</taxon>
        <taxon>Magnoliopsida</taxon>
        <taxon>eudicotyledons</taxon>
        <taxon>Gunneridae</taxon>
        <taxon>Pentapetalae</taxon>
        <taxon>rosids</taxon>
        <taxon>Vitales</taxon>
        <taxon>Vitaceae</taxon>
        <taxon>Viteae</taxon>
        <taxon>Vitis</taxon>
    </lineage>
</organism>